<evidence type="ECO:0000313" key="1">
    <source>
        <dbReference type="EMBL" id="PZD93760.1"/>
    </source>
</evidence>
<evidence type="ECO:0000313" key="2">
    <source>
        <dbReference type="Proteomes" id="UP000249522"/>
    </source>
</evidence>
<dbReference type="RefSeq" id="WP_111148876.1">
    <property type="nucleotide sequence ID" value="NZ_QKRB01000056.1"/>
</dbReference>
<gene>
    <name evidence="1" type="ORF">DNH61_21395</name>
</gene>
<dbReference type="Proteomes" id="UP000249522">
    <property type="component" value="Unassembled WGS sequence"/>
</dbReference>
<sequence length="271" mass="30369">MKWYVTGMIALMLVITGCSSNQQEIGTPAKQEEKQQAETAVNAEELIRSVKKTFVESHSMKLDTTLLSTVEEGGTSQKEQIRMVGDLTLSPDEFHASVTAAEEKIEMYLVNNEAYVRPDGQEIWFKMSDNDTEELSGLGDTKEQTVKFLDLLLSFKDDLNVTDEGEVYNISYETTENSDEIEELIISSTEGVFTDGNFALNSFRYDLSVRKDSHELTENRAVMDLALKNESGAVISKLIIDTYALFSDFNKIDKIVVPQEIIDSATEIPSE</sequence>
<proteinExistence type="predicted"/>
<evidence type="ECO:0008006" key="3">
    <source>
        <dbReference type="Google" id="ProtNLM"/>
    </source>
</evidence>
<keyword evidence="2" id="KW-1185">Reference proteome</keyword>
<dbReference type="EMBL" id="QKRB01000056">
    <property type="protein sequence ID" value="PZD93760.1"/>
    <property type="molecule type" value="Genomic_DNA"/>
</dbReference>
<dbReference type="AlphaFoldDB" id="A0A2W1L6L7"/>
<reference evidence="1 2" key="1">
    <citation type="submission" date="2018-06" db="EMBL/GenBank/DDBJ databases">
        <title>Paenibacillus imtechensis sp. nov.</title>
        <authorList>
            <person name="Pinnaka A.K."/>
            <person name="Singh H."/>
            <person name="Kaur M."/>
        </authorList>
    </citation>
    <scope>NUCLEOTIDE SEQUENCE [LARGE SCALE GENOMIC DNA]</scope>
    <source>
        <strain evidence="1 2">SMB1</strain>
    </source>
</reference>
<dbReference type="Gene3D" id="2.50.20.20">
    <property type="match status" value="1"/>
</dbReference>
<accession>A0A2W1L6L7</accession>
<organism evidence="1 2">
    <name type="scientific">Paenibacillus sambharensis</name>
    <dbReference type="NCBI Taxonomy" id="1803190"/>
    <lineage>
        <taxon>Bacteria</taxon>
        <taxon>Bacillati</taxon>
        <taxon>Bacillota</taxon>
        <taxon>Bacilli</taxon>
        <taxon>Bacillales</taxon>
        <taxon>Paenibacillaceae</taxon>
        <taxon>Paenibacillus</taxon>
    </lineage>
</organism>
<dbReference type="PROSITE" id="PS51257">
    <property type="entry name" value="PROKAR_LIPOPROTEIN"/>
    <property type="match status" value="1"/>
</dbReference>
<name>A0A2W1L6L7_9BACL</name>
<comment type="caution">
    <text evidence="1">The sequence shown here is derived from an EMBL/GenBank/DDBJ whole genome shotgun (WGS) entry which is preliminary data.</text>
</comment>
<dbReference type="InterPro" id="IPR046720">
    <property type="entry name" value="DUF6612"/>
</dbReference>
<protein>
    <recommendedName>
        <fullName evidence="3">LppX_LprAFG lipoprotein</fullName>
    </recommendedName>
</protein>
<dbReference type="OrthoDB" id="1957331at2"/>
<dbReference type="Pfam" id="PF20316">
    <property type="entry name" value="DUF6612"/>
    <property type="match status" value="1"/>
</dbReference>